<evidence type="ECO:0000313" key="3">
    <source>
        <dbReference type="Proteomes" id="UP000218209"/>
    </source>
</evidence>
<dbReference type="EMBL" id="KV918799">
    <property type="protein sequence ID" value="OSX79041.1"/>
    <property type="molecule type" value="Genomic_DNA"/>
</dbReference>
<reference evidence="2 3" key="1">
    <citation type="submission" date="2017-03" db="EMBL/GenBank/DDBJ databases">
        <title>WGS assembly of Porphyra umbilicalis.</title>
        <authorList>
            <person name="Brawley S.H."/>
            <person name="Blouin N.A."/>
            <person name="Ficko-Blean E."/>
            <person name="Wheeler G.L."/>
            <person name="Lohr M."/>
            <person name="Goodson H.V."/>
            <person name="Jenkins J.W."/>
            <person name="Blaby-Haas C.E."/>
            <person name="Helliwell K.E."/>
            <person name="Chan C."/>
            <person name="Marriage T."/>
            <person name="Bhattacharya D."/>
            <person name="Klein A.S."/>
            <person name="Badis Y."/>
            <person name="Brodie J."/>
            <person name="Cao Y."/>
            <person name="Collen J."/>
            <person name="Dittami S.M."/>
            <person name="Gachon C.M."/>
            <person name="Green B.R."/>
            <person name="Karpowicz S."/>
            <person name="Kim J.W."/>
            <person name="Kudahl U."/>
            <person name="Lin S."/>
            <person name="Michel G."/>
            <person name="Mittag M."/>
            <person name="Olson B.J."/>
            <person name="Pangilinan J."/>
            <person name="Peng Y."/>
            <person name="Qiu H."/>
            <person name="Shu S."/>
            <person name="Singer J.T."/>
            <person name="Smith A.G."/>
            <person name="Sprecher B.N."/>
            <person name="Wagner V."/>
            <person name="Wang W."/>
            <person name="Wang Z.-Y."/>
            <person name="Yan J."/>
            <person name="Yarish C."/>
            <person name="Zoeuner-Riek S."/>
            <person name="Zhuang Y."/>
            <person name="Zou Y."/>
            <person name="Lindquist E.A."/>
            <person name="Grimwood J."/>
            <person name="Barry K."/>
            <person name="Rokhsar D.S."/>
            <person name="Schmutz J."/>
            <person name="Stiller J.W."/>
            <person name="Grossman A.R."/>
            <person name="Prochnik S.E."/>
        </authorList>
    </citation>
    <scope>NUCLEOTIDE SEQUENCE [LARGE SCALE GENOMIC DNA]</scope>
    <source>
        <strain evidence="2">4086291</strain>
    </source>
</reference>
<feature type="region of interest" description="Disordered" evidence="1">
    <location>
        <begin position="1"/>
        <end position="79"/>
    </location>
</feature>
<sequence length="79" mass="8036">MRVIPPSEMPTTPTGQSDRDESGRARNMSGSGACNSCRSSGGAAAEKDNSRVVGIRGGRHGGGADAAGEPRCSTDTTQR</sequence>
<gene>
    <name evidence="2" type="ORF">BU14_0091s0021</name>
</gene>
<protein>
    <submittedName>
        <fullName evidence="2">Uncharacterized protein</fullName>
    </submittedName>
</protein>
<keyword evidence="3" id="KW-1185">Reference proteome</keyword>
<accession>A0A1X6PDU9</accession>
<dbReference type="Proteomes" id="UP000218209">
    <property type="component" value="Unassembled WGS sequence"/>
</dbReference>
<name>A0A1X6PDU9_PORUM</name>
<organism evidence="2 3">
    <name type="scientific">Porphyra umbilicalis</name>
    <name type="common">Purple laver</name>
    <name type="synonym">Red alga</name>
    <dbReference type="NCBI Taxonomy" id="2786"/>
    <lineage>
        <taxon>Eukaryota</taxon>
        <taxon>Rhodophyta</taxon>
        <taxon>Bangiophyceae</taxon>
        <taxon>Bangiales</taxon>
        <taxon>Bangiaceae</taxon>
        <taxon>Porphyra</taxon>
    </lineage>
</organism>
<evidence type="ECO:0000313" key="2">
    <source>
        <dbReference type="EMBL" id="OSX79041.1"/>
    </source>
</evidence>
<feature type="compositionally biased region" description="Polar residues" evidence="1">
    <location>
        <begin position="28"/>
        <end position="39"/>
    </location>
</feature>
<proteinExistence type="predicted"/>
<evidence type="ECO:0000256" key="1">
    <source>
        <dbReference type="SAM" id="MobiDB-lite"/>
    </source>
</evidence>
<dbReference type="AlphaFoldDB" id="A0A1X6PDU9"/>